<dbReference type="RefSeq" id="WP_153091413.1">
    <property type="nucleotide sequence ID" value="NZ_VZBX01000040.1"/>
</dbReference>
<dbReference type="EMBL" id="VZBZ01000008">
    <property type="protein sequence ID" value="MQN76455.1"/>
    <property type="molecule type" value="Genomic_DNA"/>
</dbReference>
<evidence type="ECO:0000313" key="3">
    <source>
        <dbReference type="Proteomes" id="UP000423156"/>
    </source>
</evidence>
<accession>A0AA90UR47</accession>
<gene>
    <name evidence="2" type="ORF">F7D71_00945</name>
</gene>
<proteinExistence type="predicted"/>
<evidence type="ECO:0000313" key="2">
    <source>
        <dbReference type="EMBL" id="MQN76455.1"/>
    </source>
</evidence>
<dbReference type="InterPro" id="IPR045743">
    <property type="entry name" value="DUF6089"/>
</dbReference>
<dbReference type="SUPFAM" id="SSF56925">
    <property type="entry name" value="OMPA-like"/>
    <property type="match status" value="1"/>
</dbReference>
<reference evidence="3" key="1">
    <citation type="submission" date="2019-09" db="EMBL/GenBank/DDBJ databases">
        <title>Distinct polysaccharide growth profiles of human intestinal Prevotella copri isolates.</title>
        <authorList>
            <person name="Fehlner-Peach H."/>
            <person name="Magnabosco C."/>
            <person name="Raghavan V."/>
            <person name="Scher J.U."/>
            <person name="Tett A."/>
            <person name="Cox L.M."/>
            <person name="Gottsegen C."/>
            <person name="Watters A."/>
            <person name="Wiltshire- Gordon J.D."/>
            <person name="Segata N."/>
            <person name="Bonneau R."/>
            <person name="Littman D.R."/>
        </authorList>
    </citation>
    <scope>NUCLEOTIDE SEQUENCE [LARGE SCALE GENOMIC DNA]</scope>
    <source>
        <strain evidence="3">BU41712</strain>
    </source>
</reference>
<name>A0AA90UR47_9BACT</name>
<feature type="domain" description="DUF6089" evidence="1">
    <location>
        <begin position="37"/>
        <end position="237"/>
    </location>
</feature>
<dbReference type="Proteomes" id="UP000423156">
    <property type="component" value="Unassembled WGS sequence"/>
</dbReference>
<evidence type="ECO:0000259" key="1">
    <source>
        <dbReference type="Pfam" id="PF19573"/>
    </source>
</evidence>
<dbReference type="AlphaFoldDB" id="A0AA90UR47"/>
<dbReference type="InterPro" id="IPR011250">
    <property type="entry name" value="OMP/PagP_B-barrel"/>
</dbReference>
<dbReference type="Gene3D" id="2.40.160.20">
    <property type="match status" value="1"/>
</dbReference>
<comment type="caution">
    <text evidence="2">The sequence shown here is derived from an EMBL/GenBank/DDBJ whole genome shotgun (WGS) entry which is preliminary data.</text>
</comment>
<dbReference type="Pfam" id="PF19573">
    <property type="entry name" value="DUF6089"/>
    <property type="match status" value="1"/>
</dbReference>
<organism evidence="2 3">
    <name type="scientific">Segatella copri</name>
    <dbReference type="NCBI Taxonomy" id="165179"/>
    <lineage>
        <taxon>Bacteria</taxon>
        <taxon>Pseudomonadati</taxon>
        <taxon>Bacteroidota</taxon>
        <taxon>Bacteroidia</taxon>
        <taxon>Bacteroidales</taxon>
        <taxon>Prevotellaceae</taxon>
        <taxon>Segatella</taxon>
    </lineage>
</organism>
<protein>
    <submittedName>
        <fullName evidence="2">Porin family protein</fullName>
    </submittedName>
</protein>
<sequence length="241" mass="27119">MERTFQYRWLEQGRQGRLIILLAFLTLGCMAVRAQDDPQYRMEIGAGVGVMTYEGDFNGNVLGDMQPAGFLVGRYNFDPYKDLKLSVGFGKIKGSSANVDTFYPDYAENPYSFNHTLVDMNLVFEYNFWPYGTGRDYRGAQRLVPYILGGLGATYVKGNEKNVFTANVPLGIGAKYKVNERLNLGLAWTFHFSLSDELDGVKDPYRVKSSGIFKNTDCYSTIAVSVTYSFSAKCKTCNKEE</sequence>
<dbReference type="PROSITE" id="PS51257">
    <property type="entry name" value="PROKAR_LIPOPROTEIN"/>
    <property type="match status" value="1"/>
</dbReference>